<comment type="caution">
    <text evidence="1">The sequence shown here is derived from an EMBL/GenBank/DDBJ whole genome shotgun (WGS) entry which is preliminary data.</text>
</comment>
<accession>A0A3M7TMB3</accession>
<dbReference type="EMBL" id="RHIB01000003">
    <property type="protein sequence ID" value="RNA66773.1"/>
    <property type="molecule type" value="Genomic_DNA"/>
</dbReference>
<evidence type="ECO:0000313" key="1">
    <source>
        <dbReference type="EMBL" id="RNA66773.1"/>
    </source>
</evidence>
<name>A0A3M7TMB3_9BACI</name>
<protein>
    <recommendedName>
        <fullName evidence="3">Lipoprotein</fullName>
    </recommendedName>
</protein>
<evidence type="ECO:0000313" key="2">
    <source>
        <dbReference type="Proteomes" id="UP000278746"/>
    </source>
</evidence>
<dbReference type="PROSITE" id="PS51257">
    <property type="entry name" value="PROKAR_LIPOPROTEIN"/>
    <property type="match status" value="1"/>
</dbReference>
<proteinExistence type="predicted"/>
<reference evidence="1 2" key="1">
    <citation type="submission" date="2018-10" db="EMBL/GenBank/DDBJ databases">
        <title>Bacillus Keqinensis sp. nov., a moderately halophilic bacterium isolated from a saline-alkaline lake.</title>
        <authorList>
            <person name="Wang H."/>
        </authorList>
    </citation>
    <scope>NUCLEOTIDE SEQUENCE [LARGE SCALE GENOMIC DNA]</scope>
    <source>
        <strain evidence="1 2">KQ-3</strain>
    </source>
</reference>
<sequence length="174" mass="20178">MRMKRQWLVIPVVFMLTVILAACGEEDAIVDYYNGEMHPAWEDVDEQLNRFDEGLIRLEYGETEEGESMMDAARDEIRAIRDSFEGRSYDSEPVQDLQDQFYEYVVAVDDFLEGFYEAIAAEASGAFGAEEELTLQSLISEAQRQENSLSDMINDYIEEYNLEWEEEGEMDTEE</sequence>
<gene>
    <name evidence="1" type="ORF">EBO34_16300</name>
</gene>
<evidence type="ECO:0008006" key="3">
    <source>
        <dbReference type="Google" id="ProtNLM"/>
    </source>
</evidence>
<dbReference type="AlphaFoldDB" id="A0A3M7TMB3"/>
<organism evidence="1 2">
    <name type="scientific">Alteribacter keqinensis</name>
    <dbReference type="NCBI Taxonomy" id="2483800"/>
    <lineage>
        <taxon>Bacteria</taxon>
        <taxon>Bacillati</taxon>
        <taxon>Bacillota</taxon>
        <taxon>Bacilli</taxon>
        <taxon>Bacillales</taxon>
        <taxon>Bacillaceae</taxon>
        <taxon>Alteribacter</taxon>
    </lineage>
</organism>
<keyword evidence="2" id="KW-1185">Reference proteome</keyword>
<dbReference type="RefSeq" id="WP_122900552.1">
    <property type="nucleotide sequence ID" value="NZ_RHIB01000003.1"/>
</dbReference>
<dbReference type="OrthoDB" id="9839738at2"/>
<dbReference type="Proteomes" id="UP000278746">
    <property type="component" value="Unassembled WGS sequence"/>
</dbReference>